<accession>A0A5N0TKR0</accession>
<sequence>MATKTASTAGKASGDAPTNRRRPARGGSGAELTKEQNAERGFRATEELSDNLQRVLVDLIELSLQGKQAHWNVVGTNFRDTHLQLDEIIEAARTFADTVAERMRSLHALPDGRSDVVAQTTTLPEFPQGEIATTEVIDLMTERLDAVTGTCREVHDDVDEADPTSADILHAVLERLEQLSWMVSAENRVPRKNKK</sequence>
<dbReference type="EMBL" id="VYUY01000006">
    <property type="protein sequence ID" value="KAA9135131.1"/>
    <property type="molecule type" value="Genomic_DNA"/>
</dbReference>
<dbReference type="InterPro" id="IPR002177">
    <property type="entry name" value="DPS_DNA-bd"/>
</dbReference>
<dbReference type="CDD" id="cd01043">
    <property type="entry name" value="DPS"/>
    <property type="match status" value="1"/>
</dbReference>
<dbReference type="SUPFAM" id="SSF47240">
    <property type="entry name" value="Ferritin-like"/>
    <property type="match status" value="1"/>
</dbReference>
<name>A0A5N0TKR0_9MICO</name>
<feature type="domain" description="Ferritin/DPS" evidence="4">
    <location>
        <begin position="50"/>
        <end position="185"/>
    </location>
</feature>
<evidence type="ECO:0000313" key="6">
    <source>
        <dbReference type="Proteomes" id="UP000326838"/>
    </source>
</evidence>
<dbReference type="PRINTS" id="PR01346">
    <property type="entry name" value="HELNAPAPROT"/>
</dbReference>
<dbReference type="PANTHER" id="PTHR42932">
    <property type="entry name" value="GENERAL STRESS PROTEIN 20U"/>
    <property type="match status" value="1"/>
</dbReference>
<proteinExistence type="inferred from homology"/>
<feature type="compositionally biased region" description="Basic and acidic residues" evidence="3">
    <location>
        <begin position="32"/>
        <end position="42"/>
    </location>
</feature>
<feature type="compositionally biased region" description="Low complexity" evidence="3">
    <location>
        <begin position="1"/>
        <end position="14"/>
    </location>
</feature>
<dbReference type="Gene3D" id="1.20.1260.10">
    <property type="match status" value="1"/>
</dbReference>
<dbReference type="Proteomes" id="UP000326838">
    <property type="component" value="Unassembled WGS sequence"/>
</dbReference>
<evidence type="ECO:0000256" key="2">
    <source>
        <dbReference type="RuleBase" id="RU003875"/>
    </source>
</evidence>
<dbReference type="PANTHER" id="PTHR42932:SF2">
    <property type="entry name" value="DNA PROTECTION DURING STARVATION PROTEIN 1"/>
    <property type="match status" value="1"/>
</dbReference>
<protein>
    <submittedName>
        <fullName evidence="5">DNA starvation/stationary phase protection protein</fullName>
    </submittedName>
</protein>
<dbReference type="AlphaFoldDB" id="A0A5N0TKR0"/>
<gene>
    <name evidence="5" type="ORF">F6B40_05515</name>
</gene>
<evidence type="ECO:0000256" key="3">
    <source>
        <dbReference type="SAM" id="MobiDB-lite"/>
    </source>
</evidence>
<keyword evidence="6" id="KW-1185">Reference proteome</keyword>
<organism evidence="5 6">
    <name type="scientific">Microbacterium caowuchunii</name>
    <dbReference type="NCBI Taxonomy" id="2614638"/>
    <lineage>
        <taxon>Bacteria</taxon>
        <taxon>Bacillati</taxon>
        <taxon>Actinomycetota</taxon>
        <taxon>Actinomycetes</taxon>
        <taxon>Micrococcales</taxon>
        <taxon>Microbacteriaceae</taxon>
        <taxon>Microbacterium</taxon>
    </lineage>
</organism>
<reference evidence="6" key="1">
    <citation type="submission" date="2019-09" db="EMBL/GenBank/DDBJ databases">
        <title>Mumia zhuanghuii sp. nov. isolated from the intestinal contents of plateau pika (Ochotona curzoniae) in the Qinghai-Tibet plateau of China.</title>
        <authorList>
            <person name="Tian Z."/>
        </authorList>
    </citation>
    <scope>NUCLEOTIDE SEQUENCE [LARGE SCALE GENOMIC DNA]</scope>
    <source>
        <strain evidence="6">L-033</strain>
    </source>
</reference>
<evidence type="ECO:0000313" key="5">
    <source>
        <dbReference type="EMBL" id="KAA9135131.1"/>
    </source>
</evidence>
<evidence type="ECO:0000256" key="1">
    <source>
        <dbReference type="ARBA" id="ARBA00009497"/>
    </source>
</evidence>
<dbReference type="InterPro" id="IPR012347">
    <property type="entry name" value="Ferritin-like"/>
</dbReference>
<evidence type="ECO:0000259" key="4">
    <source>
        <dbReference type="Pfam" id="PF00210"/>
    </source>
</evidence>
<feature type="region of interest" description="Disordered" evidence="3">
    <location>
        <begin position="1"/>
        <end position="42"/>
    </location>
</feature>
<comment type="similarity">
    <text evidence="1 2">Belongs to the Dps family.</text>
</comment>
<dbReference type="InterPro" id="IPR009078">
    <property type="entry name" value="Ferritin-like_SF"/>
</dbReference>
<dbReference type="Pfam" id="PF00210">
    <property type="entry name" value="Ferritin"/>
    <property type="match status" value="1"/>
</dbReference>
<dbReference type="RefSeq" id="WP_150892486.1">
    <property type="nucleotide sequence ID" value="NZ_VYUY01000006.1"/>
</dbReference>
<comment type="caution">
    <text evidence="5">The sequence shown here is derived from an EMBL/GenBank/DDBJ whole genome shotgun (WGS) entry which is preliminary data.</text>
</comment>
<dbReference type="GO" id="GO:0008199">
    <property type="term" value="F:ferric iron binding"/>
    <property type="evidence" value="ECO:0007669"/>
    <property type="project" value="InterPro"/>
</dbReference>
<dbReference type="InterPro" id="IPR008331">
    <property type="entry name" value="Ferritin_DPS_dom"/>
</dbReference>